<accession>A0A6J5P6K3</accession>
<organism evidence="1">
    <name type="scientific">uncultured Caudovirales phage</name>
    <dbReference type="NCBI Taxonomy" id="2100421"/>
    <lineage>
        <taxon>Viruses</taxon>
        <taxon>Duplodnaviria</taxon>
        <taxon>Heunggongvirae</taxon>
        <taxon>Uroviricota</taxon>
        <taxon>Caudoviricetes</taxon>
        <taxon>Peduoviridae</taxon>
        <taxon>Maltschvirus</taxon>
        <taxon>Maltschvirus maltsch</taxon>
    </lineage>
</organism>
<name>A0A6J5P6K3_9CAUD</name>
<proteinExistence type="predicted"/>
<gene>
    <name evidence="1" type="ORF">UFOVP817_30</name>
</gene>
<dbReference type="EMBL" id="LR796774">
    <property type="protein sequence ID" value="CAB4165061.1"/>
    <property type="molecule type" value="Genomic_DNA"/>
</dbReference>
<sequence>MKSFLKNWKTSLAGLFGVAAVVVPVAAPQHTATLQQVAALAVSLGLLAAKDGDKTGV</sequence>
<protein>
    <submittedName>
        <fullName evidence="1">Uncharacterized protein</fullName>
    </submittedName>
</protein>
<reference evidence="1" key="1">
    <citation type="submission" date="2020-04" db="EMBL/GenBank/DDBJ databases">
        <authorList>
            <person name="Chiriac C."/>
            <person name="Salcher M."/>
            <person name="Ghai R."/>
            <person name="Kavagutti S V."/>
        </authorList>
    </citation>
    <scope>NUCLEOTIDE SEQUENCE</scope>
</reference>
<evidence type="ECO:0000313" key="1">
    <source>
        <dbReference type="EMBL" id="CAB4165061.1"/>
    </source>
</evidence>